<feature type="compositionally biased region" description="Polar residues" evidence="1">
    <location>
        <begin position="76"/>
        <end position="85"/>
    </location>
</feature>
<dbReference type="AlphaFoldDB" id="A0A285KVD8"/>
<evidence type="ECO:0000313" key="3">
    <source>
        <dbReference type="Proteomes" id="UP000219612"/>
    </source>
</evidence>
<feature type="region of interest" description="Disordered" evidence="1">
    <location>
        <begin position="211"/>
        <end position="231"/>
    </location>
</feature>
<organism evidence="2 3">
    <name type="scientific">Paractinoplanes atraurantiacus</name>
    <dbReference type="NCBI Taxonomy" id="1036182"/>
    <lineage>
        <taxon>Bacteria</taxon>
        <taxon>Bacillati</taxon>
        <taxon>Actinomycetota</taxon>
        <taxon>Actinomycetes</taxon>
        <taxon>Micromonosporales</taxon>
        <taxon>Micromonosporaceae</taxon>
        <taxon>Paractinoplanes</taxon>
    </lineage>
</organism>
<feature type="region of interest" description="Disordered" evidence="1">
    <location>
        <begin position="121"/>
        <end position="147"/>
    </location>
</feature>
<evidence type="ECO:0000313" key="2">
    <source>
        <dbReference type="EMBL" id="SNY75356.1"/>
    </source>
</evidence>
<evidence type="ECO:0000256" key="1">
    <source>
        <dbReference type="SAM" id="MobiDB-lite"/>
    </source>
</evidence>
<name>A0A285KVD8_9ACTN</name>
<proteinExistence type="predicted"/>
<dbReference type="EMBL" id="OBDY01000057">
    <property type="protein sequence ID" value="SNY75356.1"/>
    <property type="molecule type" value="Genomic_DNA"/>
</dbReference>
<sequence length="231" mass="24991">MPRPGSQGDHRETPGQRCRQQLLPTPVESDGSAASNRAGTCSAVTCTPVDPTPASRDKAPSASDRISAHRREASVSRPSANTSRRWSPVQAHLPFAARYDRKPFAGCRGTTQDVLDSLGPYPASRQARTSGDFADQRSRSSGNFTEHDIHRPRLRGAIRLGHTPIVVDNGRDEDGPPRAIRGMRIRTCLMAGANVARFLSYRSGWARGRITHAPDTGSDSVVQPDADISMA</sequence>
<protein>
    <submittedName>
        <fullName evidence="2">Uncharacterized protein</fullName>
    </submittedName>
</protein>
<feature type="compositionally biased region" description="Polar residues" evidence="1">
    <location>
        <begin position="32"/>
        <end position="45"/>
    </location>
</feature>
<dbReference type="Proteomes" id="UP000219612">
    <property type="component" value="Unassembled WGS sequence"/>
</dbReference>
<reference evidence="2 3" key="1">
    <citation type="submission" date="2017-09" db="EMBL/GenBank/DDBJ databases">
        <authorList>
            <person name="Ehlers B."/>
            <person name="Leendertz F.H."/>
        </authorList>
    </citation>
    <scope>NUCLEOTIDE SEQUENCE [LARGE SCALE GENOMIC DNA]</scope>
    <source>
        <strain evidence="2 3">CGMCC 4.6857</strain>
    </source>
</reference>
<feature type="region of interest" description="Disordered" evidence="1">
    <location>
        <begin position="1"/>
        <end position="87"/>
    </location>
</feature>
<keyword evidence="3" id="KW-1185">Reference proteome</keyword>
<gene>
    <name evidence="2" type="ORF">SAMN05421748_1573</name>
</gene>
<accession>A0A285KVD8</accession>